<dbReference type="Pfam" id="PF04326">
    <property type="entry name" value="SLFN_AlbA_2"/>
    <property type="match status" value="1"/>
</dbReference>
<protein>
    <submittedName>
        <fullName evidence="4">RNA-binding domain-containing protein</fullName>
    </submittedName>
</protein>
<dbReference type="PANTHER" id="PTHR30595:SF6">
    <property type="entry name" value="SCHLAFEN ALBA-2 DOMAIN-CONTAINING PROTEIN"/>
    <property type="match status" value="1"/>
</dbReference>
<evidence type="ECO:0000259" key="3">
    <source>
        <dbReference type="Pfam" id="PF21247"/>
    </source>
</evidence>
<evidence type="ECO:0000259" key="2">
    <source>
        <dbReference type="Pfam" id="PF04326"/>
    </source>
</evidence>
<evidence type="ECO:0000256" key="1">
    <source>
        <dbReference type="SAM" id="MobiDB-lite"/>
    </source>
</evidence>
<comment type="caution">
    <text evidence="4">The sequence shown here is derived from an EMBL/GenBank/DDBJ whole genome shotgun (WGS) entry which is preliminary data.</text>
</comment>
<dbReference type="PANTHER" id="PTHR30595">
    <property type="entry name" value="GLPR-RELATED TRANSCRIPTIONAL REPRESSOR"/>
    <property type="match status" value="1"/>
</dbReference>
<dbReference type="InterPro" id="IPR038475">
    <property type="entry name" value="RecG_C_sf"/>
</dbReference>
<name>A0ABW7EV41_9BURK</name>
<dbReference type="EMBL" id="JBIGHY010000022">
    <property type="protein sequence ID" value="MFG6417336.1"/>
    <property type="molecule type" value="Genomic_DNA"/>
</dbReference>
<dbReference type="InterPro" id="IPR038461">
    <property type="entry name" value="Schlafen_AlbA_2_dom_sf"/>
</dbReference>
<dbReference type="RefSeq" id="WP_394473394.1">
    <property type="nucleotide sequence ID" value="NZ_JBIGHY010000022.1"/>
</dbReference>
<reference evidence="4 5" key="1">
    <citation type="submission" date="2024-09" db="EMBL/GenBank/DDBJ databases">
        <title>Novel species of the genus Pelomonas and Roseateles isolated from streams.</title>
        <authorList>
            <person name="Lu H."/>
        </authorList>
    </citation>
    <scope>NUCLEOTIDE SEQUENCE [LARGE SCALE GENOMIC DNA]</scope>
    <source>
        <strain evidence="4 5">DC23W</strain>
    </source>
</reference>
<accession>A0ABW7EV41</accession>
<sequence length="626" mass="69410">MSSASQPIGSLMTRDELVAALNSIEWSDVEFKEATWEVPKSALSTVSAFANTEGGHIVFGVKDTNGTFKVTGVVDADKLQNTFLGLVRDLNKISVQLPITGQIHQMPEGIVLVFFIPEAARNQKPVHLDRNPRNSYIRRGGRDDTCTADELMRLMRDASPTRYDAEPLALDVGHCFEGQSVRWYRDMFSRSNAGRDDGDEELAFLRKRGFIVEQDGRLVPTRAGVLVLGAAEVLPQVLPRMVVDLQLYRHAAAEYSPTARWADRIPVEGNLVQAWRTVVDFYFRHSERPFSIDAETLRRSDDPPDYVSFREAAINLLIHQDFSDHGRLPVIRIYRDCTEFFNPGDAFQSREKLLDPGDKEMRNPSIVGAFRRIGLSDQGGTGIGAIFESWRRLGYLPPEIHNDKAEKTFRLRLPKQKLQSEAQLLALASLGANLTPPQAAVVAFLLLRGEADVADIKALTGLSGPQARGLAQELAVQVLVDPIVDGDSHVRLATHLRARFGPEAGSSLEENQGLSSADPGASGTAQVTDQVTQGARPLVQTLERLSDVQWNIVAHSDAPRAMAELLHLTGYSQRAHFRSQHLEPLLRAGILRMTVPDKPRSSAQRYVLTENGIRLKAWRALNNPTT</sequence>
<feature type="region of interest" description="Disordered" evidence="1">
    <location>
        <begin position="503"/>
        <end position="530"/>
    </location>
</feature>
<dbReference type="InterPro" id="IPR049514">
    <property type="entry name" value="Fic-like_C"/>
</dbReference>
<dbReference type="Gene3D" id="3.30.565.60">
    <property type="match status" value="1"/>
</dbReference>
<dbReference type="Pfam" id="PF21247">
    <property type="entry name" value="Fic-like_C"/>
    <property type="match status" value="1"/>
</dbReference>
<dbReference type="Proteomes" id="UP001606300">
    <property type="component" value="Unassembled WGS sequence"/>
</dbReference>
<evidence type="ECO:0000313" key="5">
    <source>
        <dbReference type="Proteomes" id="UP001606300"/>
    </source>
</evidence>
<feature type="domain" description="Filamentation induced by cAMP protein Fic-like C-terminal" evidence="3">
    <location>
        <begin position="562"/>
        <end position="609"/>
    </location>
</feature>
<organism evidence="4 5">
    <name type="scientific">Pelomonas dachongensis</name>
    <dbReference type="NCBI Taxonomy" id="3299029"/>
    <lineage>
        <taxon>Bacteria</taxon>
        <taxon>Pseudomonadati</taxon>
        <taxon>Pseudomonadota</taxon>
        <taxon>Betaproteobacteria</taxon>
        <taxon>Burkholderiales</taxon>
        <taxon>Sphaerotilaceae</taxon>
        <taxon>Roseateles</taxon>
    </lineage>
</organism>
<evidence type="ECO:0000313" key="4">
    <source>
        <dbReference type="EMBL" id="MFG6417336.1"/>
    </source>
</evidence>
<dbReference type="InterPro" id="IPR007421">
    <property type="entry name" value="Schlafen_AlbA_2_dom"/>
</dbReference>
<gene>
    <name evidence="4" type="ORF">ACG02S_25930</name>
</gene>
<feature type="domain" description="Schlafen AlbA-2" evidence="2">
    <location>
        <begin position="25"/>
        <end position="146"/>
    </location>
</feature>
<keyword evidence="5" id="KW-1185">Reference proteome</keyword>
<dbReference type="Pfam" id="PF13749">
    <property type="entry name" value="HATPase_c_4"/>
    <property type="match status" value="1"/>
</dbReference>
<dbReference type="Gene3D" id="3.30.950.30">
    <property type="entry name" value="Schlafen, AAA domain"/>
    <property type="match status" value="1"/>
</dbReference>
<proteinExistence type="predicted"/>